<dbReference type="OrthoDB" id="1164834at2759"/>
<dbReference type="Proteomes" id="UP000327157">
    <property type="component" value="Chromosome 11"/>
</dbReference>
<reference evidence="3" key="2">
    <citation type="submission" date="2019-10" db="EMBL/GenBank/DDBJ databases">
        <title>A de novo genome assembly of a pear dwarfing rootstock.</title>
        <authorList>
            <person name="Wang F."/>
            <person name="Wang J."/>
            <person name="Li S."/>
            <person name="Zhang Y."/>
            <person name="Fang M."/>
            <person name="Ma L."/>
            <person name="Zhao Y."/>
            <person name="Jiang S."/>
        </authorList>
    </citation>
    <scope>NUCLEOTIDE SEQUENCE [LARGE SCALE GENOMIC DNA]</scope>
</reference>
<dbReference type="Pfam" id="PF04827">
    <property type="entry name" value="Plant_tran"/>
    <property type="match status" value="1"/>
</dbReference>
<name>A0A5N5FTN7_9ROSA</name>
<feature type="region of interest" description="Disordered" evidence="1">
    <location>
        <begin position="1"/>
        <end position="42"/>
    </location>
</feature>
<protein>
    <submittedName>
        <fullName evidence="2">Uncharacterized protein</fullName>
    </submittedName>
</protein>
<evidence type="ECO:0000313" key="3">
    <source>
        <dbReference type="Proteomes" id="UP000327157"/>
    </source>
</evidence>
<feature type="compositionally biased region" description="Basic and acidic residues" evidence="1">
    <location>
        <begin position="20"/>
        <end position="32"/>
    </location>
</feature>
<keyword evidence="3" id="KW-1185">Reference proteome</keyword>
<accession>A0A5N5FTN7</accession>
<evidence type="ECO:0000256" key="1">
    <source>
        <dbReference type="SAM" id="MobiDB-lite"/>
    </source>
</evidence>
<organism evidence="2 3">
    <name type="scientific">Pyrus ussuriensis x Pyrus communis</name>
    <dbReference type="NCBI Taxonomy" id="2448454"/>
    <lineage>
        <taxon>Eukaryota</taxon>
        <taxon>Viridiplantae</taxon>
        <taxon>Streptophyta</taxon>
        <taxon>Embryophyta</taxon>
        <taxon>Tracheophyta</taxon>
        <taxon>Spermatophyta</taxon>
        <taxon>Magnoliopsida</taxon>
        <taxon>eudicotyledons</taxon>
        <taxon>Gunneridae</taxon>
        <taxon>Pentapetalae</taxon>
        <taxon>rosids</taxon>
        <taxon>fabids</taxon>
        <taxon>Rosales</taxon>
        <taxon>Rosaceae</taxon>
        <taxon>Amygdaloideae</taxon>
        <taxon>Maleae</taxon>
        <taxon>Pyrus</taxon>
    </lineage>
</organism>
<dbReference type="PANTHER" id="PTHR47150">
    <property type="entry name" value="OS12G0169200 PROTEIN"/>
    <property type="match status" value="1"/>
</dbReference>
<proteinExistence type="predicted"/>
<reference evidence="2 3" key="1">
    <citation type="submission" date="2019-09" db="EMBL/GenBank/DDBJ databases">
        <authorList>
            <person name="Ou C."/>
        </authorList>
    </citation>
    <scope>NUCLEOTIDE SEQUENCE [LARGE SCALE GENOMIC DNA]</scope>
    <source>
        <strain evidence="2">S2</strain>
        <tissue evidence="2">Leaf</tissue>
    </source>
</reference>
<dbReference type="EMBL" id="SMOL01000559">
    <property type="protein sequence ID" value="KAB2606267.1"/>
    <property type="molecule type" value="Genomic_DNA"/>
</dbReference>
<feature type="compositionally biased region" description="Low complexity" evidence="1">
    <location>
        <begin position="1"/>
        <end position="19"/>
    </location>
</feature>
<evidence type="ECO:0000313" key="2">
    <source>
        <dbReference type="EMBL" id="KAB2606267.1"/>
    </source>
</evidence>
<comment type="caution">
    <text evidence="2">The sequence shown here is derived from an EMBL/GenBank/DDBJ whole genome shotgun (WGS) entry which is preliminary data.</text>
</comment>
<gene>
    <name evidence="2" type="ORF">D8674_005984</name>
</gene>
<reference evidence="2 3" key="3">
    <citation type="submission" date="2019-11" db="EMBL/GenBank/DDBJ databases">
        <title>A de novo genome assembly of a pear dwarfing rootstock.</title>
        <authorList>
            <person name="Wang F."/>
            <person name="Wang J."/>
            <person name="Li S."/>
            <person name="Zhang Y."/>
            <person name="Fang M."/>
            <person name="Ma L."/>
            <person name="Zhao Y."/>
            <person name="Jiang S."/>
        </authorList>
    </citation>
    <scope>NUCLEOTIDE SEQUENCE [LARGE SCALE GENOMIC DNA]</scope>
    <source>
        <strain evidence="2">S2</strain>
        <tissue evidence="2">Leaf</tissue>
    </source>
</reference>
<sequence>MNSNFGSFSDSNWGSSSNSKLEDKWAEMRREDEESDEEDEAWSNTSYMVAMARVMACEATEEQPQWGGSIAEGKSPQLDYYVNMRQYNMGYYLADGIYPKWVTLIQAIANPADDAERWFTLHQEAYRKDVKRAFEFDDDQEDPNRLRRARAKIYNGPNLPLNPRTGIISVNKYMRRHRITQVIPVTVGVSSSRDLWLKLEQRFGGSTAPSSHPSTGVCGSESTPSALFSLQFDSWENKSGS</sequence>
<dbReference type="AlphaFoldDB" id="A0A5N5FTN7"/>
<dbReference type="PANTHER" id="PTHR47150:SF5">
    <property type="entry name" value="OS07G0546750 PROTEIN"/>
    <property type="match status" value="1"/>
</dbReference>
<dbReference type="InterPro" id="IPR006912">
    <property type="entry name" value="Harbinger_derived_prot"/>
</dbReference>